<dbReference type="InterPro" id="IPR002909">
    <property type="entry name" value="IPT_dom"/>
</dbReference>
<evidence type="ECO:0000256" key="1">
    <source>
        <dbReference type="SAM" id="MobiDB-lite"/>
    </source>
</evidence>
<evidence type="ECO:0000313" key="4">
    <source>
        <dbReference type="Proteomes" id="UP000031518"/>
    </source>
</evidence>
<feature type="region of interest" description="Disordered" evidence="1">
    <location>
        <begin position="38"/>
        <end position="82"/>
    </location>
</feature>
<dbReference type="InterPro" id="IPR013783">
    <property type="entry name" value="Ig-like_fold"/>
</dbReference>
<feature type="compositionally biased region" description="Polar residues" evidence="1">
    <location>
        <begin position="57"/>
        <end position="67"/>
    </location>
</feature>
<keyword evidence="4" id="KW-1185">Reference proteome</keyword>
<feature type="region of interest" description="Disordered" evidence="1">
    <location>
        <begin position="289"/>
        <end position="327"/>
    </location>
</feature>
<dbReference type="STRING" id="454194.PYK22_00348"/>
<dbReference type="Pfam" id="PF01833">
    <property type="entry name" value="TIG"/>
    <property type="match status" value="1"/>
</dbReference>
<dbReference type="AlphaFoldDB" id="A0A0B6WW24"/>
<evidence type="ECO:0000259" key="2">
    <source>
        <dbReference type="Pfam" id="PF01833"/>
    </source>
</evidence>
<feature type="domain" description="IPT/TIG" evidence="2">
    <location>
        <begin position="131"/>
        <end position="208"/>
    </location>
</feature>
<dbReference type="SUPFAM" id="SSF81296">
    <property type="entry name" value="E set domains"/>
    <property type="match status" value="1"/>
</dbReference>
<gene>
    <name evidence="3" type="ORF">PYK22_00348</name>
</gene>
<feature type="compositionally biased region" description="Low complexity" evidence="1">
    <location>
        <begin position="46"/>
        <end position="56"/>
    </location>
</feature>
<name>A0A0B6WW24_9BACT</name>
<evidence type="ECO:0000313" key="3">
    <source>
        <dbReference type="EMBL" id="CDM64355.1"/>
    </source>
</evidence>
<dbReference type="Proteomes" id="UP000031518">
    <property type="component" value="Unassembled WGS sequence"/>
</dbReference>
<sequence length="327" mass="35830">MNSPENNNATERKKLFAAIALSALAILMVAREFLFTPSTPNRNQRTARSASARAASPTDQAPRTPSPSEIRDDPLVPPQPIRYEWPQATEPNVGRNIFAYYVPPAPTSARAGQSVAAMPSPTPPPPLLLASVSPQSVYARTGDFTLEVFGDKFTPQTRIVIGNQELPTRFLSARQMATTVPAALISTDGPRPIMVRTPDGKLYSNALTLNVLPPPTPPFTYVGLIGGKRYNDTALLQPQQGRELIRVQRGDTVGGRFRVTSITERAIELTDTQLGFKHVLPYTVIPRPADEIASPRPPFQRFRREFQQAQPAEASEAGNDENEGKPR</sequence>
<reference evidence="3 4" key="2">
    <citation type="submission" date="2015-01" db="EMBL/GenBank/DDBJ databases">
        <title>Complete genome sequence of Pyrinomonas methylaliphatogenes type strain K22T.</title>
        <authorList>
            <person name="Lee K.C.Y."/>
            <person name="Power J.F."/>
            <person name="Dunfield P.F."/>
            <person name="Morgan X.C."/>
            <person name="Huttenhower C."/>
            <person name="Stott M.B."/>
        </authorList>
    </citation>
    <scope>NUCLEOTIDE SEQUENCE [LARGE SCALE GENOMIC DNA]</scope>
    <source>
        <strain evidence="3 4">K22</strain>
    </source>
</reference>
<organism evidence="3 4">
    <name type="scientific">Pyrinomonas methylaliphatogenes</name>
    <dbReference type="NCBI Taxonomy" id="454194"/>
    <lineage>
        <taxon>Bacteria</taxon>
        <taxon>Pseudomonadati</taxon>
        <taxon>Acidobacteriota</taxon>
        <taxon>Blastocatellia</taxon>
        <taxon>Blastocatellales</taxon>
        <taxon>Pyrinomonadaceae</taxon>
        <taxon>Pyrinomonas</taxon>
    </lineage>
</organism>
<dbReference type="InterPro" id="IPR014756">
    <property type="entry name" value="Ig_E-set"/>
</dbReference>
<protein>
    <recommendedName>
        <fullName evidence="2">IPT/TIG domain-containing protein</fullName>
    </recommendedName>
</protein>
<dbReference type="EMBL" id="CBXV010000002">
    <property type="protein sequence ID" value="CDM64355.1"/>
    <property type="molecule type" value="Genomic_DNA"/>
</dbReference>
<reference evidence="3 4" key="1">
    <citation type="submission" date="2013-12" db="EMBL/GenBank/DDBJ databases">
        <authorList>
            <person name="Stott M."/>
        </authorList>
    </citation>
    <scope>NUCLEOTIDE SEQUENCE [LARGE SCALE GENOMIC DNA]</scope>
    <source>
        <strain evidence="3 4">K22</strain>
    </source>
</reference>
<accession>A0A0B6WW24</accession>
<dbReference type="Gene3D" id="2.60.40.10">
    <property type="entry name" value="Immunoglobulins"/>
    <property type="match status" value="1"/>
</dbReference>
<proteinExistence type="predicted"/>
<dbReference type="RefSeq" id="WP_041973786.1">
    <property type="nucleotide sequence ID" value="NZ_CBXV010000002.1"/>
</dbReference>